<dbReference type="Pfam" id="PF13796">
    <property type="entry name" value="Sensor"/>
    <property type="match status" value="1"/>
</dbReference>
<accession>A0ABV6U9Z2</accession>
<dbReference type="InterPro" id="IPR025828">
    <property type="entry name" value="Put_sensor_dom"/>
</dbReference>
<dbReference type="RefSeq" id="WP_394303056.1">
    <property type="nucleotide sequence ID" value="NZ_JBHMQT010000047.1"/>
</dbReference>
<evidence type="ECO:0000256" key="1">
    <source>
        <dbReference type="SAM" id="Phobius"/>
    </source>
</evidence>
<keyword evidence="1" id="KW-0472">Membrane</keyword>
<dbReference type="Proteomes" id="UP001589870">
    <property type="component" value="Unassembled WGS sequence"/>
</dbReference>
<comment type="caution">
    <text evidence="3">The sequence shown here is derived from an EMBL/GenBank/DDBJ whole genome shotgun (WGS) entry which is preliminary data.</text>
</comment>
<protein>
    <submittedName>
        <fullName evidence="3">Sensor domain-containing protein</fullName>
    </submittedName>
</protein>
<evidence type="ECO:0000313" key="4">
    <source>
        <dbReference type="Proteomes" id="UP001589870"/>
    </source>
</evidence>
<feature type="transmembrane region" description="Helical" evidence="1">
    <location>
        <begin position="174"/>
        <end position="197"/>
    </location>
</feature>
<feature type="transmembrane region" description="Helical" evidence="1">
    <location>
        <begin position="123"/>
        <end position="154"/>
    </location>
</feature>
<keyword evidence="1" id="KW-1133">Transmembrane helix</keyword>
<dbReference type="EMBL" id="JBHMQT010000047">
    <property type="protein sequence ID" value="MFC0865005.1"/>
    <property type="molecule type" value="Genomic_DNA"/>
</dbReference>
<name>A0ABV6U9Z2_9ACTN</name>
<evidence type="ECO:0000313" key="3">
    <source>
        <dbReference type="EMBL" id="MFC0865005.1"/>
    </source>
</evidence>
<feature type="transmembrane region" description="Helical" evidence="1">
    <location>
        <begin position="31"/>
        <end position="52"/>
    </location>
</feature>
<organism evidence="3 4">
    <name type="scientific">Sphaerimonospora cavernae</name>
    <dbReference type="NCBI Taxonomy" id="1740611"/>
    <lineage>
        <taxon>Bacteria</taxon>
        <taxon>Bacillati</taxon>
        <taxon>Actinomycetota</taxon>
        <taxon>Actinomycetes</taxon>
        <taxon>Streptosporangiales</taxon>
        <taxon>Streptosporangiaceae</taxon>
        <taxon>Sphaerimonospora</taxon>
    </lineage>
</organism>
<reference evidence="3 4" key="1">
    <citation type="submission" date="2024-09" db="EMBL/GenBank/DDBJ databases">
        <authorList>
            <person name="Sun Q."/>
            <person name="Mori K."/>
        </authorList>
    </citation>
    <scope>NUCLEOTIDE SEQUENCE [LARGE SCALE GENOMIC DNA]</scope>
    <source>
        <strain evidence="3 4">TBRC 1851</strain>
    </source>
</reference>
<sequence>MSTAAADYVVDDEWDEWTVMSGRTWKATLHLLADLPIAIALFSGFTVLLTLSAALTPLAGAGLALLVLTLNGAALVGRFEHARARALLDATVRADLAVCPQSVRQMLRVAASGRAWKSCLYTLVMFPVGIVNAVVALLGWTSAVAAATSQLWVWLLPPDAIGLGSANLRGENPVVSVAVTVSGLALAFLMPHIVRALSAVDGFLVRRLLG</sequence>
<feature type="domain" description="Putative sensor" evidence="2">
    <location>
        <begin position="30"/>
        <end position="209"/>
    </location>
</feature>
<evidence type="ECO:0000259" key="2">
    <source>
        <dbReference type="Pfam" id="PF13796"/>
    </source>
</evidence>
<feature type="transmembrane region" description="Helical" evidence="1">
    <location>
        <begin position="58"/>
        <end position="77"/>
    </location>
</feature>
<gene>
    <name evidence="3" type="ORF">ACFHYQ_22180</name>
</gene>
<keyword evidence="4" id="KW-1185">Reference proteome</keyword>
<keyword evidence="1" id="KW-0812">Transmembrane</keyword>
<proteinExistence type="predicted"/>